<dbReference type="Pfam" id="PF21068">
    <property type="entry name" value="ATPgraspMvdD"/>
    <property type="match status" value="1"/>
</dbReference>
<dbReference type="PANTHER" id="PTHR21621:SF0">
    <property type="entry name" value="BETA-CITRYLGLUTAMATE SYNTHASE B-RELATED"/>
    <property type="match status" value="1"/>
</dbReference>
<keyword evidence="4" id="KW-1185">Reference proteome</keyword>
<dbReference type="InterPro" id="IPR048936">
    <property type="entry name" value="MvdD-like_ATPgrasp"/>
</dbReference>
<name>A0ABW7ACK9_9ACTN</name>
<keyword evidence="1" id="KW-0547">Nucleotide-binding</keyword>
<gene>
    <name evidence="3" type="ORF">ACFLIM_17975</name>
</gene>
<dbReference type="Gene3D" id="3.30.470.20">
    <property type="entry name" value="ATP-grasp fold, B domain"/>
    <property type="match status" value="1"/>
</dbReference>
<dbReference type="RefSeq" id="WP_393166731.1">
    <property type="nucleotide sequence ID" value="NZ_JBICRM010000009.1"/>
</dbReference>
<organism evidence="3 4">
    <name type="scientific">Nonomuraea marmarensis</name>
    <dbReference type="NCBI Taxonomy" id="3351344"/>
    <lineage>
        <taxon>Bacteria</taxon>
        <taxon>Bacillati</taxon>
        <taxon>Actinomycetota</taxon>
        <taxon>Actinomycetes</taxon>
        <taxon>Streptosporangiales</taxon>
        <taxon>Streptosporangiaceae</taxon>
        <taxon>Nonomuraea</taxon>
    </lineage>
</organism>
<accession>A0ABW7ACK9</accession>
<dbReference type="EMBL" id="JBICRM010000009">
    <property type="protein sequence ID" value="MFG1705080.1"/>
    <property type="molecule type" value="Genomic_DNA"/>
</dbReference>
<evidence type="ECO:0000313" key="4">
    <source>
        <dbReference type="Proteomes" id="UP001603978"/>
    </source>
</evidence>
<reference evidence="3 4" key="1">
    <citation type="submission" date="2024-10" db="EMBL/GenBank/DDBJ databases">
        <authorList>
            <person name="Topkara A.R."/>
            <person name="Saygin H."/>
        </authorList>
    </citation>
    <scope>NUCLEOTIDE SEQUENCE [LARGE SCALE GENOMIC DNA]</scope>
    <source>
        <strain evidence="3 4">M3C6</strain>
    </source>
</reference>
<dbReference type="PANTHER" id="PTHR21621">
    <property type="entry name" value="RIBOSOMAL PROTEIN S6 MODIFICATION PROTEIN"/>
    <property type="match status" value="1"/>
</dbReference>
<dbReference type="PROSITE" id="PS50975">
    <property type="entry name" value="ATP_GRASP"/>
    <property type="match status" value="1"/>
</dbReference>
<evidence type="ECO:0000259" key="2">
    <source>
        <dbReference type="PROSITE" id="PS50975"/>
    </source>
</evidence>
<sequence>MAGEILILTVDDDPHAEHVAGLLAARGAQAVVFDPADYPVRAVLDAAYSRDGQVRRRLRTGTADVDLDHLTAVWFRRPQPPVAHAEIVDAAARAHIEQECAAFAGDLWEQLDCRMVPAPREQVKLAQRKSSQLGLAGRLGFELPDTLITNDPGEFLDFYDRHEGRIITKTLGTPVTPRPDGENVGRLSEPVSTRDVAYADAIRFGPVIIQEYVAKRVELRVTVVGRAVFAAEIHSQESNHARFDWRRYDLGSTRHEVHRLPAGVAGRCVEIVERLGLRYGAIDLILTPEGRYVFLEVNPTGQWLWIERATGLPIGEALCDLLLYGEVKEETRHVVRCA</sequence>
<evidence type="ECO:0000256" key="1">
    <source>
        <dbReference type="PROSITE-ProRule" id="PRU00409"/>
    </source>
</evidence>
<comment type="caution">
    <text evidence="3">The sequence shown here is derived from an EMBL/GenBank/DDBJ whole genome shotgun (WGS) entry which is preliminary data.</text>
</comment>
<keyword evidence="1" id="KW-0067">ATP-binding</keyword>
<protein>
    <submittedName>
        <fullName evidence="3">MvdC/MvdD family ATP grasp protein</fullName>
    </submittedName>
</protein>
<dbReference type="SUPFAM" id="SSF56059">
    <property type="entry name" value="Glutathione synthetase ATP-binding domain-like"/>
    <property type="match status" value="1"/>
</dbReference>
<proteinExistence type="predicted"/>
<dbReference type="Proteomes" id="UP001603978">
    <property type="component" value="Unassembled WGS sequence"/>
</dbReference>
<feature type="domain" description="ATP-grasp" evidence="2">
    <location>
        <begin position="133"/>
        <end position="323"/>
    </location>
</feature>
<dbReference type="InterPro" id="IPR011761">
    <property type="entry name" value="ATP-grasp"/>
</dbReference>
<evidence type="ECO:0000313" key="3">
    <source>
        <dbReference type="EMBL" id="MFG1705080.1"/>
    </source>
</evidence>